<dbReference type="NCBIfam" id="TIGR02937">
    <property type="entry name" value="sigma70-ECF"/>
    <property type="match status" value="1"/>
</dbReference>
<dbReference type="eggNOG" id="COG1191">
    <property type="taxonomic scope" value="Bacteria"/>
</dbReference>
<dbReference type="STRING" id="235985.SAMN05414137_10783"/>
<dbReference type="PROSITE" id="PS00715">
    <property type="entry name" value="SIGMA70_1"/>
    <property type="match status" value="1"/>
</dbReference>
<evidence type="ECO:0000259" key="5">
    <source>
        <dbReference type="PROSITE" id="PS00715"/>
    </source>
</evidence>
<dbReference type="InterPro" id="IPR000943">
    <property type="entry name" value="RNA_pol_sigma70"/>
</dbReference>
<sequence>MRAGEGSATYSHVRNTLVEPNMSLVSTAAQRFAHRREPVKDVLQVGVMGLIKAINGFDPRRGVEFVSYALPTITGEMKRLFRDTSWAVHVPRRPQELRLQLVKTGEALEHELGREPTRHELASRLGTTEQDVAEGLLAGDAYTAATPDTGLAGDDGEGGSALHRRLGAPDRDLENIVDLTALRQILPTLPEADQRILALRFADDLTRSEIGGRIGCSQMQVSRQLARILAELRTKLDDRSPHTVVVPSRQARGYPGRAWASREAVRSSWARDWTADTSGGRACRATANTWFTTREAPEPASTAAMSGHQAQQPG</sequence>
<dbReference type="SUPFAM" id="SSF88659">
    <property type="entry name" value="Sigma3 and sigma4 domains of RNA polymerase sigma factors"/>
    <property type="match status" value="2"/>
</dbReference>
<dbReference type="InterPro" id="IPR007627">
    <property type="entry name" value="RNA_pol_sigma70_r2"/>
</dbReference>
<dbReference type="InterPro" id="IPR014322">
    <property type="entry name" value="RNA_pol_sigma-B/F/G"/>
</dbReference>
<dbReference type="InterPro" id="IPR036388">
    <property type="entry name" value="WH-like_DNA-bd_sf"/>
</dbReference>
<dbReference type="Gene3D" id="1.20.120.1810">
    <property type="match status" value="1"/>
</dbReference>
<dbReference type="Pfam" id="PF04539">
    <property type="entry name" value="Sigma70_r3"/>
    <property type="match status" value="1"/>
</dbReference>
<dbReference type="GO" id="GO:0016987">
    <property type="term" value="F:sigma factor activity"/>
    <property type="evidence" value="ECO:0007669"/>
    <property type="project" value="UniProtKB-KW"/>
</dbReference>
<evidence type="ECO:0000256" key="1">
    <source>
        <dbReference type="ARBA" id="ARBA00023015"/>
    </source>
</evidence>
<dbReference type="Gene3D" id="1.10.10.10">
    <property type="entry name" value="Winged helix-like DNA-binding domain superfamily/Winged helix DNA-binding domain"/>
    <property type="match status" value="2"/>
</dbReference>
<dbReference type="RefSeq" id="WP_052438511.1">
    <property type="nucleotide sequence ID" value="NZ_BBPN01000008.1"/>
</dbReference>
<dbReference type="PRINTS" id="PR00046">
    <property type="entry name" value="SIGMA70FCT"/>
</dbReference>
<dbReference type="GO" id="GO:0006352">
    <property type="term" value="P:DNA-templated transcription initiation"/>
    <property type="evidence" value="ECO:0007669"/>
    <property type="project" value="InterPro"/>
</dbReference>
<evidence type="ECO:0000256" key="3">
    <source>
        <dbReference type="ARBA" id="ARBA00023125"/>
    </source>
</evidence>
<dbReference type="Proteomes" id="UP000183015">
    <property type="component" value="Unassembled WGS sequence"/>
</dbReference>
<keyword evidence="3" id="KW-0238">DNA-binding</keyword>
<keyword evidence="2" id="KW-0731">Sigma factor</keyword>
<evidence type="ECO:0000256" key="2">
    <source>
        <dbReference type="ARBA" id="ARBA00023082"/>
    </source>
</evidence>
<accession>A0A1H7NU76</accession>
<feature type="domain" description="RNA polymerase sigma-70" evidence="5">
    <location>
        <begin position="41"/>
        <end position="54"/>
    </location>
</feature>
<dbReference type="InterPro" id="IPR014284">
    <property type="entry name" value="RNA_pol_sigma-70_dom"/>
</dbReference>
<dbReference type="AlphaFoldDB" id="A0A1H7NU76"/>
<dbReference type="Pfam" id="PF04542">
    <property type="entry name" value="Sigma70_r2"/>
    <property type="match status" value="1"/>
</dbReference>
<dbReference type="GO" id="GO:0003677">
    <property type="term" value="F:DNA binding"/>
    <property type="evidence" value="ECO:0007669"/>
    <property type="project" value="UniProtKB-KW"/>
</dbReference>
<organism evidence="6 7">
    <name type="scientific">Streptacidiphilus jiangxiensis</name>
    <dbReference type="NCBI Taxonomy" id="235985"/>
    <lineage>
        <taxon>Bacteria</taxon>
        <taxon>Bacillati</taxon>
        <taxon>Actinomycetota</taxon>
        <taxon>Actinomycetes</taxon>
        <taxon>Kitasatosporales</taxon>
        <taxon>Streptomycetaceae</taxon>
        <taxon>Streptacidiphilus</taxon>
    </lineage>
</organism>
<dbReference type="SUPFAM" id="SSF88946">
    <property type="entry name" value="Sigma2 domain of RNA polymerase sigma factors"/>
    <property type="match status" value="1"/>
</dbReference>
<evidence type="ECO:0000313" key="7">
    <source>
        <dbReference type="Proteomes" id="UP000183015"/>
    </source>
</evidence>
<dbReference type="PANTHER" id="PTHR30385:SF4">
    <property type="entry name" value="RNA POLYMERASE SIGMA-E FACTOR"/>
    <property type="match status" value="1"/>
</dbReference>
<dbReference type="PANTHER" id="PTHR30385">
    <property type="entry name" value="SIGMA FACTOR F FLAGELLAR"/>
    <property type="match status" value="1"/>
</dbReference>
<dbReference type="InterPro" id="IPR013324">
    <property type="entry name" value="RNA_pol_sigma_r3/r4-like"/>
</dbReference>
<dbReference type="InterPro" id="IPR013325">
    <property type="entry name" value="RNA_pol_sigma_r2"/>
</dbReference>
<dbReference type="NCBIfam" id="TIGR02980">
    <property type="entry name" value="SigBFG"/>
    <property type="match status" value="1"/>
</dbReference>
<dbReference type="CDD" id="cd06171">
    <property type="entry name" value="Sigma70_r4"/>
    <property type="match status" value="1"/>
</dbReference>
<evidence type="ECO:0000256" key="4">
    <source>
        <dbReference type="ARBA" id="ARBA00023163"/>
    </source>
</evidence>
<keyword evidence="1" id="KW-0805">Transcription regulation</keyword>
<gene>
    <name evidence="6" type="ORF">SAMN05414137_10783</name>
</gene>
<reference evidence="7" key="1">
    <citation type="submission" date="2016-10" db="EMBL/GenBank/DDBJ databases">
        <authorList>
            <person name="Varghese N."/>
        </authorList>
    </citation>
    <scope>NUCLEOTIDE SEQUENCE [LARGE SCALE GENOMIC DNA]</scope>
    <source>
        <strain evidence="7">DSM 45096 / BCRC 16803 / CGMCC 4.1857 / CIP 109030 / JCM 12277 / KCTC 19219 / NBRC 100920 / 33214</strain>
    </source>
</reference>
<evidence type="ECO:0000313" key="6">
    <source>
        <dbReference type="EMBL" id="SEL27200.1"/>
    </source>
</evidence>
<keyword evidence="7" id="KW-1185">Reference proteome</keyword>
<dbReference type="InterPro" id="IPR007630">
    <property type="entry name" value="RNA_pol_sigma70_r4"/>
</dbReference>
<dbReference type="Pfam" id="PF04545">
    <property type="entry name" value="Sigma70_r4"/>
    <property type="match status" value="1"/>
</dbReference>
<keyword evidence="4" id="KW-0804">Transcription</keyword>
<protein>
    <submittedName>
        <fullName evidence="6">RNA polymerase sigma-B factor</fullName>
    </submittedName>
</protein>
<proteinExistence type="predicted"/>
<name>A0A1H7NU76_STRJI</name>
<dbReference type="EMBL" id="FOAZ01000007">
    <property type="protein sequence ID" value="SEL27200.1"/>
    <property type="molecule type" value="Genomic_DNA"/>
</dbReference>
<dbReference type="InterPro" id="IPR007624">
    <property type="entry name" value="RNA_pol_sigma70_r3"/>
</dbReference>